<keyword evidence="2" id="KW-1185">Reference proteome</keyword>
<gene>
    <name evidence="1" type="ORF">D1115_11210</name>
</gene>
<organism evidence="1 2">
    <name type="scientific">Vibrio alfacsensis</name>
    <dbReference type="NCBI Taxonomy" id="1074311"/>
    <lineage>
        <taxon>Bacteria</taxon>
        <taxon>Pseudomonadati</taxon>
        <taxon>Pseudomonadota</taxon>
        <taxon>Gammaproteobacteria</taxon>
        <taxon>Vibrionales</taxon>
        <taxon>Vibrionaceae</taxon>
        <taxon>Vibrio</taxon>
    </lineage>
</organism>
<reference evidence="1 2" key="1">
    <citation type="submission" date="2018-08" db="EMBL/GenBank/DDBJ databases">
        <title>Genomic taxonomy of the Vibrionaceae family.</title>
        <authorList>
            <person name="Gomez-Gil B."/>
            <person name="Tanaka M."/>
            <person name="Sawabe T."/>
            <person name="Enciso-Ibarra K."/>
        </authorList>
    </citation>
    <scope>NUCLEOTIDE SEQUENCE [LARGE SCALE GENOMIC DNA]</scope>
    <source>
        <strain evidence="1 2">CAIM 1831</strain>
    </source>
</reference>
<proteinExistence type="predicted"/>
<evidence type="ECO:0000313" key="2">
    <source>
        <dbReference type="Proteomes" id="UP000262832"/>
    </source>
</evidence>
<dbReference type="EMBL" id="CP032093">
    <property type="protein sequence ID" value="AXY01631.1"/>
    <property type="molecule type" value="Genomic_DNA"/>
</dbReference>
<sequence>MDIAVFFFLTFSWPPKGEVNSYLNLIISKSVLFLVPAYTPCIHVSKTNFATKNIQMELIFFLKKYEPRQSSI</sequence>
<protein>
    <submittedName>
        <fullName evidence="1">Uncharacterized protein</fullName>
    </submittedName>
</protein>
<dbReference type="Proteomes" id="UP000262832">
    <property type="component" value="Chromosome I"/>
</dbReference>
<evidence type="ECO:0000313" key="1">
    <source>
        <dbReference type="EMBL" id="AXY01631.1"/>
    </source>
</evidence>
<accession>A0ABN5PHF3</accession>
<name>A0ABN5PHF3_9VIBR</name>